<evidence type="ECO:0000256" key="3">
    <source>
        <dbReference type="SAM" id="SignalP"/>
    </source>
</evidence>
<dbReference type="AlphaFoldDB" id="A0A2G5F0Y0"/>
<keyword evidence="5" id="KW-1185">Reference proteome</keyword>
<proteinExistence type="predicted"/>
<feature type="compositionally biased region" description="Low complexity" evidence="1">
    <location>
        <begin position="69"/>
        <end position="83"/>
    </location>
</feature>
<dbReference type="InParanoid" id="A0A2G5F0Y0"/>
<dbReference type="PANTHER" id="PTHR35725">
    <property type="entry name" value="CLASSICAL ARABINOGALACTAN PROTEIN 26"/>
    <property type="match status" value="1"/>
</dbReference>
<dbReference type="OrthoDB" id="1939220at2759"/>
<name>A0A2G5F0Y0_AQUCA</name>
<dbReference type="STRING" id="218851.A0A2G5F0Y0"/>
<keyword evidence="2" id="KW-0812">Transmembrane</keyword>
<evidence type="ECO:0000256" key="2">
    <source>
        <dbReference type="SAM" id="Phobius"/>
    </source>
</evidence>
<accession>A0A2G5F0Y0</accession>
<dbReference type="EMBL" id="KZ305020">
    <property type="protein sequence ID" value="PIA61675.1"/>
    <property type="molecule type" value="Genomic_DNA"/>
</dbReference>
<sequence length="143" mass="14653">MLSSSFMTSFCSIFLVLMAFTISPSLSLSSDPTSTISAAPAFLPDSPLPSPTSNLSPDITPLLPSPKGISPSPTEESSTLPTIPSTPSPPNPDEMYSYGPDSALPPSGSMPTMLSAASVHLAGSLNLSGLVGLVIICLVPAFW</sequence>
<keyword evidence="2" id="KW-0472">Membrane</keyword>
<organism evidence="4 5">
    <name type="scientific">Aquilegia coerulea</name>
    <name type="common">Rocky mountain columbine</name>
    <dbReference type="NCBI Taxonomy" id="218851"/>
    <lineage>
        <taxon>Eukaryota</taxon>
        <taxon>Viridiplantae</taxon>
        <taxon>Streptophyta</taxon>
        <taxon>Embryophyta</taxon>
        <taxon>Tracheophyta</taxon>
        <taxon>Spermatophyta</taxon>
        <taxon>Magnoliopsida</taxon>
        <taxon>Ranunculales</taxon>
        <taxon>Ranunculaceae</taxon>
        <taxon>Thalictroideae</taxon>
        <taxon>Aquilegia</taxon>
    </lineage>
</organism>
<keyword evidence="2" id="KW-1133">Transmembrane helix</keyword>
<feature type="signal peptide" evidence="3">
    <location>
        <begin position="1"/>
        <end position="29"/>
    </location>
</feature>
<evidence type="ECO:0000313" key="4">
    <source>
        <dbReference type="EMBL" id="PIA61675.1"/>
    </source>
</evidence>
<dbReference type="Proteomes" id="UP000230069">
    <property type="component" value="Unassembled WGS sequence"/>
</dbReference>
<dbReference type="InterPro" id="IPR039346">
    <property type="entry name" value="AGP25/26"/>
</dbReference>
<protein>
    <submittedName>
        <fullName evidence="4">Uncharacterized protein</fullName>
    </submittedName>
</protein>
<dbReference type="PANTHER" id="PTHR35725:SF4">
    <property type="entry name" value="CLASSICAL ARABINOGALACTAN PROTEIN 26"/>
    <property type="match status" value="1"/>
</dbReference>
<evidence type="ECO:0000256" key="1">
    <source>
        <dbReference type="SAM" id="MobiDB-lite"/>
    </source>
</evidence>
<reference evidence="4 5" key="1">
    <citation type="submission" date="2017-09" db="EMBL/GenBank/DDBJ databases">
        <title>WGS assembly of Aquilegia coerulea Goldsmith.</title>
        <authorList>
            <person name="Hodges S."/>
            <person name="Kramer E."/>
            <person name="Nordborg M."/>
            <person name="Tomkins J."/>
            <person name="Borevitz J."/>
            <person name="Derieg N."/>
            <person name="Yan J."/>
            <person name="Mihaltcheva S."/>
            <person name="Hayes R.D."/>
            <person name="Rokhsar D."/>
        </authorList>
    </citation>
    <scope>NUCLEOTIDE SEQUENCE [LARGE SCALE GENOMIC DNA]</scope>
    <source>
        <strain evidence="5">cv. Goldsmith</strain>
    </source>
</reference>
<keyword evidence="3" id="KW-0732">Signal</keyword>
<feature type="region of interest" description="Disordered" evidence="1">
    <location>
        <begin position="39"/>
        <end position="107"/>
    </location>
</feature>
<evidence type="ECO:0000313" key="5">
    <source>
        <dbReference type="Proteomes" id="UP000230069"/>
    </source>
</evidence>
<feature type="chain" id="PRO_5013794488" evidence="3">
    <location>
        <begin position="30"/>
        <end position="143"/>
    </location>
</feature>
<gene>
    <name evidence="4" type="ORF">AQUCO_00300895v1</name>
</gene>
<feature type="transmembrane region" description="Helical" evidence="2">
    <location>
        <begin position="119"/>
        <end position="142"/>
    </location>
</feature>